<keyword evidence="3" id="KW-0227">DNA damage</keyword>
<dbReference type="SUPFAM" id="SSF52540">
    <property type="entry name" value="P-loop containing nucleoside triphosphate hydrolases"/>
    <property type="match status" value="1"/>
</dbReference>
<feature type="domain" description="RecA family profile 1" evidence="7">
    <location>
        <begin position="84"/>
        <end position="258"/>
    </location>
</feature>
<evidence type="ECO:0000256" key="4">
    <source>
        <dbReference type="ARBA" id="ARBA00022840"/>
    </source>
</evidence>
<dbReference type="PANTHER" id="PTHR46487:SF1">
    <property type="entry name" value="DNA REPAIR PROTEIN XRCC3"/>
    <property type="match status" value="1"/>
</dbReference>
<sequence>MSSIAANTWTRNILDRLDINPKVKCRAQKAGYVSAIRILGASQGELQHKLELSEFHIKNLTAAVASYALPKQETAWEMATQSEAKTHLTTGCPCLDVFLSGGVAVGGVTEVSGQSGSGKTQFGLQLALYAQLPRSLGGIAKGVAYICTESQFPVVRLQQMIGHMKLKYPQGPKSYTDNIFVHHVPDMDCLVDCVRYQLPALVSRRNVGLVVVDSVAAAFRVEEDSGEMNRSIPLQAMGYRLHHLAASYGLVVVTLNQVTAAMGTVSLYGIRGDVTPALGLSWANLITTRLMMTRTASYRPATHGKMQSRHHGPHISGKNVVEFNSAGSFRKLLAAEYNVRLLEVVFCPWLGRKSCAFIVCEEGVKGVDMEEIYRSSSVISNG</sequence>
<dbReference type="GO" id="GO:0090656">
    <property type="term" value="P:t-circle formation"/>
    <property type="evidence" value="ECO:0007669"/>
    <property type="project" value="TreeGrafter"/>
</dbReference>
<comment type="caution">
    <text evidence="8">The sequence shown here is derived from an EMBL/GenBank/DDBJ whole genome shotgun (WGS) entry which is preliminary data.</text>
</comment>
<dbReference type="InterPro" id="IPR027417">
    <property type="entry name" value="P-loop_NTPase"/>
</dbReference>
<dbReference type="GO" id="GO:0033065">
    <property type="term" value="C:Rad51C-XRCC3 complex"/>
    <property type="evidence" value="ECO:0007669"/>
    <property type="project" value="TreeGrafter"/>
</dbReference>
<dbReference type="GO" id="GO:0005657">
    <property type="term" value="C:replication fork"/>
    <property type="evidence" value="ECO:0007669"/>
    <property type="project" value="TreeGrafter"/>
</dbReference>
<organism evidence="8 9">
    <name type="scientific">Petrolisthes cinctipes</name>
    <name type="common">Flat porcelain crab</name>
    <dbReference type="NCBI Taxonomy" id="88211"/>
    <lineage>
        <taxon>Eukaryota</taxon>
        <taxon>Metazoa</taxon>
        <taxon>Ecdysozoa</taxon>
        <taxon>Arthropoda</taxon>
        <taxon>Crustacea</taxon>
        <taxon>Multicrustacea</taxon>
        <taxon>Malacostraca</taxon>
        <taxon>Eumalacostraca</taxon>
        <taxon>Eucarida</taxon>
        <taxon>Decapoda</taxon>
        <taxon>Pleocyemata</taxon>
        <taxon>Anomura</taxon>
        <taxon>Galatheoidea</taxon>
        <taxon>Porcellanidae</taxon>
        <taxon>Petrolisthes</taxon>
    </lineage>
</organism>
<name>A0AAE1ELE2_PETCI</name>
<dbReference type="Proteomes" id="UP001286313">
    <property type="component" value="Unassembled WGS sequence"/>
</dbReference>
<dbReference type="GO" id="GO:0005524">
    <property type="term" value="F:ATP binding"/>
    <property type="evidence" value="ECO:0007669"/>
    <property type="project" value="UniProtKB-KW"/>
</dbReference>
<keyword evidence="9" id="KW-1185">Reference proteome</keyword>
<dbReference type="CDD" id="cd19491">
    <property type="entry name" value="XRCC3"/>
    <property type="match status" value="1"/>
</dbReference>
<dbReference type="GO" id="GO:0000400">
    <property type="term" value="F:four-way junction DNA binding"/>
    <property type="evidence" value="ECO:0007669"/>
    <property type="project" value="TreeGrafter"/>
</dbReference>
<evidence type="ECO:0000313" key="8">
    <source>
        <dbReference type="EMBL" id="KAK3856063.1"/>
    </source>
</evidence>
<comment type="subcellular location">
    <subcellularLocation>
        <location evidence="1">Nucleus</location>
    </subcellularLocation>
</comment>
<evidence type="ECO:0000256" key="5">
    <source>
        <dbReference type="ARBA" id="ARBA00023204"/>
    </source>
</evidence>
<dbReference type="GO" id="GO:0140664">
    <property type="term" value="F:ATP-dependent DNA damage sensor activity"/>
    <property type="evidence" value="ECO:0007669"/>
    <property type="project" value="InterPro"/>
</dbReference>
<dbReference type="GO" id="GO:0045003">
    <property type="term" value="P:double-strand break repair via synthesis-dependent strand annealing"/>
    <property type="evidence" value="ECO:0007669"/>
    <property type="project" value="TreeGrafter"/>
</dbReference>
<protein>
    <recommendedName>
        <fullName evidence="7">RecA family profile 1 domain-containing protein</fullName>
    </recommendedName>
</protein>
<accession>A0AAE1ELE2</accession>
<dbReference type="InterPro" id="IPR013632">
    <property type="entry name" value="Rad51_C"/>
</dbReference>
<dbReference type="AlphaFoldDB" id="A0AAE1ELE2"/>
<evidence type="ECO:0000256" key="2">
    <source>
        <dbReference type="ARBA" id="ARBA00022741"/>
    </source>
</evidence>
<dbReference type="PANTHER" id="PTHR46487">
    <property type="entry name" value="DNA REPAIR PROTEIN XRCC3"/>
    <property type="match status" value="1"/>
</dbReference>
<evidence type="ECO:0000256" key="1">
    <source>
        <dbReference type="ARBA" id="ARBA00004123"/>
    </source>
</evidence>
<evidence type="ECO:0000256" key="3">
    <source>
        <dbReference type="ARBA" id="ARBA00022763"/>
    </source>
</evidence>
<keyword evidence="6" id="KW-0539">Nucleus</keyword>
<dbReference type="GO" id="GO:0000722">
    <property type="term" value="P:telomere maintenance via recombination"/>
    <property type="evidence" value="ECO:0007669"/>
    <property type="project" value="TreeGrafter"/>
</dbReference>
<keyword evidence="4" id="KW-0067">ATP-binding</keyword>
<dbReference type="EMBL" id="JAWQEG010005996">
    <property type="protein sequence ID" value="KAK3856063.1"/>
    <property type="molecule type" value="Genomic_DNA"/>
</dbReference>
<evidence type="ECO:0000259" key="7">
    <source>
        <dbReference type="PROSITE" id="PS50162"/>
    </source>
</evidence>
<dbReference type="InterPro" id="IPR047348">
    <property type="entry name" value="XRCC3-like_C"/>
</dbReference>
<dbReference type="Pfam" id="PF08423">
    <property type="entry name" value="Rad51"/>
    <property type="match status" value="1"/>
</dbReference>
<evidence type="ECO:0000313" key="9">
    <source>
        <dbReference type="Proteomes" id="UP001286313"/>
    </source>
</evidence>
<keyword evidence="5" id="KW-0234">DNA repair</keyword>
<dbReference type="PROSITE" id="PS50162">
    <property type="entry name" value="RECA_2"/>
    <property type="match status" value="1"/>
</dbReference>
<reference evidence="8" key="1">
    <citation type="submission" date="2023-10" db="EMBL/GenBank/DDBJ databases">
        <title>Genome assemblies of two species of porcelain crab, Petrolisthes cinctipes and Petrolisthes manimaculis (Anomura: Porcellanidae).</title>
        <authorList>
            <person name="Angst P."/>
        </authorList>
    </citation>
    <scope>NUCLEOTIDE SEQUENCE</scope>
    <source>
        <strain evidence="8">PB745_01</strain>
        <tissue evidence="8">Gill</tissue>
    </source>
</reference>
<dbReference type="Gene3D" id="3.40.50.300">
    <property type="entry name" value="P-loop containing nucleotide triphosphate hydrolases"/>
    <property type="match status" value="1"/>
</dbReference>
<dbReference type="InterPro" id="IPR020588">
    <property type="entry name" value="RecA_ATP-bd"/>
</dbReference>
<evidence type="ECO:0000256" key="6">
    <source>
        <dbReference type="ARBA" id="ARBA00023242"/>
    </source>
</evidence>
<gene>
    <name evidence="8" type="ORF">Pcinc_037573</name>
</gene>
<proteinExistence type="predicted"/>
<dbReference type="GO" id="GO:0071140">
    <property type="term" value="P:resolution of mitotic recombination intermediates"/>
    <property type="evidence" value="ECO:0007669"/>
    <property type="project" value="TreeGrafter"/>
</dbReference>
<keyword evidence="2" id="KW-0547">Nucleotide-binding</keyword>